<evidence type="ECO:0000313" key="1">
    <source>
        <dbReference type="EMBL" id="TBO32899.1"/>
    </source>
</evidence>
<dbReference type="AlphaFoldDB" id="A0A4Q9H0S6"/>
<gene>
    <name evidence="1" type="ORF">EYS42_06970</name>
</gene>
<dbReference type="EMBL" id="SIXI01000002">
    <property type="protein sequence ID" value="TBO32899.1"/>
    <property type="molecule type" value="Genomic_DNA"/>
</dbReference>
<evidence type="ECO:0000313" key="2">
    <source>
        <dbReference type="Proteomes" id="UP000292120"/>
    </source>
</evidence>
<organism evidence="1 2">
    <name type="scientific">Aquabacterium lacunae</name>
    <dbReference type="NCBI Taxonomy" id="2528630"/>
    <lineage>
        <taxon>Bacteria</taxon>
        <taxon>Pseudomonadati</taxon>
        <taxon>Pseudomonadota</taxon>
        <taxon>Betaproteobacteria</taxon>
        <taxon>Burkholderiales</taxon>
        <taxon>Aquabacterium</taxon>
    </lineage>
</organism>
<dbReference type="OrthoDB" id="9156927at2"/>
<name>A0A4Q9H0S6_9BURK</name>
<proteinExistence type="predicted"/>
<keyword evidence="2" id="KW-1185">Reference proteome</keyword>
<dbReference type="Proteomes" id="UP000292120">
    <property type="component" value="Unassembled WGS sequence"/>
</dbReference>
<dbReference type="RefSeq" id="WP_130967116.1">
    <property type="nucleotide sequence ID" value="NZ_SIXI01000002.1"/>
</dbReference>
<protein>
    <submittedName>
        <fullName evidence="1">Uncharacterized protein</fullName>
    </submittedName>
</protein>
<accession>A0A4Q9H0S6</accession>
<sequence>MAQVMIERTSKGWLWVLAGVSALSLAIAWQRWSAHDEVLEATASPLQQDQALTTAPEAVTPQHTAEDHARLEQLKTEQAQAKEVILQTAPEPIKTTVIQRPSYVSEMEWAALKAVADQHPDPEGQLTRLTNSLRFAKQLELWQDMPKDQPDAKRHELAVALVKDLPERVKHGDFALKDAQQMLAGLLDDAERDPELRTRRGAQEAHRLAQADAAWRKAQNIQ</sequence>
<reference evidence="1 2" key="1">
    <citation type="submission" date="2019-02" db="EMBL/GenBank/DDBJ databases">
        <title>Aquabacterium sp. strain KMB7.</title>
        <authorList>
            <person name="Chen W.-M."/>
        </authorList>
    </citation>
    <scope>NUCLEOTIDE SEQUENCE [LARGE SCALE GENOMIC DNA]</scope>
    <source>
        <strain evidence="1 2">KMB7</strain>
    </source>
</reference>
<comment type="caution">
    <text evidence="1">The sequence shown here is derived from an EMBL/GenBank/DDBJ whole genome shotgun (WGS) entry which is preliminary data.</text>
</comment>